<protein>
    <submittedName>
        <fullName evidence="1">Uncharacterized protein</fullName>
    </submittedName>
</protein>
<dbReference type="AlphaFoldDB" id="H6U1X3"/>
<accession>H6U1X3</accession>
<geneLocation type="plasmid" evidence="1">
    <name>pNDM-MAR</name>
</geneLocation>
<evidence type="ECO:0000313" key="1">
    <source>
        <dbReference type="EMBL" id="AFB82888.1"/>
    </source>
</evidence>
<proteinExistence type="predicted"/>
<reference evidence="1" key="1">
    <citation type="journal article" date="2012" name="J. Antimicrob. Chemother.">
        <title>Complete sequencing of an IncH plasmid carrying the blaNDM-1, blaCTX-M-15 and qnrB1 genes.</title>
        <authorList>
            <person name="Villa L."/>
            <person name="Poirel L."/>
            <person name="Nordmann P."/>
            <person name="Carta C."/>
            <person name="Carattoli A."/>
        </authorList>
    </citation>
    <scope>NUCLEOTIDE SEQUENCE</scope>
    <source>
        <strain evidence="1">TCKpnC</strain>
        <plasmid evidence="1">pNDM-MAR</plasmid>
    </source>
</reference>
<sequence length="256" mass="28984">MRFIMADFYSECACLIEANPTQADILLEAMNELFEPDDSFIQKLISCDNTNGLSEMEIIVRHCVLNHPFRNVADIPEDLDWHFDGEKCPEGFLINSDLGDFNSEHGALFAQAALIAFDRNELIEFKIAFTCSNLKRPDGFGGAACVVSKDFIRWTGLHNFLEAERTAFAEKMNYFFCEFTEVVGELEYPVSFILRCPNSVNAAHRYDEIQLNYRDGGEKDAEGGIQFSSGSAIKKSSMKPITPDEFRVMKSYLNVM</sequence>
<dbReference type="EMBL" id="JN420336">
    <property type="protein sequence ID" value="AFB82888.1"/>
    <property type="molecule type" value="Genomic_DNA"/>
</dbReference>
<organism evidence="1">
    <name type="scientific">Klebsiella pneumoniae</name>
    <dbReference type="NCBI Taxonomy" id="573"/>
    <lineage>
        <taxon>Bacteria</taxon>
        <taxon>Pseudomonadati</taxon>
        <taxon>Pseudomonadota</taxon>
        <taxon>Gammaproteobacteria</taxon>
        <taxon>Enterobacterales</taxon>
        <taxon>Enterobacteriaceae</taxon>
        <taxon>Klebsiella/Raoultella group</taxon>
        <taxon>Klebsiella</taxon>
        <taxon>Klebsiella pneumoniae complex</taxon>
    </lineage>
</organism>
<name>H6U1X3_KLEPN</name>
<keyword evidence="1" id="KW-0614">Plasmid</keyword>